<dbReference type="EMBL" id="QKVK01000010">
    <property type="protein sequence ID" value="PZF75487.1"/>
    <property type="molecule type" value="Genomic_DNA"/>
</dbReference>
<organism evidence="2 3">
    <name type="scientific">Aestuariivirga litoralis</name>
    <dbReference type="NCBI Taxonomy" id="2650924"/>
    <lineage>
        <taxon>Bacteria</taxon>
        <taxon>Pseudomonadati</taxon>
        <taxon>Pseudomonadota</taxon>
        <taxon>Alphaproteobacteria</taxon>
        <taxon>Hyphomicrobiales</taxon>
        <taxon>Aestuariivirgaceae</taxon>
        <taxon>Aestuariivirga</taxon>
    </lineage>
</organism>
<keyword evidence="1" id="KW-0472">Membrane</keyword>
<feature type="transmembrane region" description="Helical" evidence="1">
    <location>
        <begin position="71"/>
        <end position="95"/>
    </location>
</feature>
<sequence>MDIVSLIVQLIAGAVGGNLAGKANAKFDMGGAANSIFGAIGGVVLGQIVERVTGGAVTADQAAAATQGMDIAGIISSLVGGGAGGAVLSAVIGALKNR</sequence>
<dbReference type="Proteomes" id="UP000248795">
    <property type="component" value="Unassembled WGS sequence"/>
</dbReference>
<dbReference type="RefSeq" id="WP_111200007.1">
    <property type="nucleotide sequence ID" value="NZ_QKVK01000010.1"/>
</dbReference>
<proteinExistence type="predicted"/>
<evidence type="ECO:0008006" key="4">
    <source>
        <dbReference type="Google" id="ProtNLM"/>
    </source>
</evidence>
<evidence type="ECO:0000313" key="3">
    <source>
        <dbReference type="Proteomes" id="UP000248795"/>
    </source>
</evidence>
<dbReference type="AlphaFoldDB" id="A0A2W2BHU3"/>
<protein>
    <recommendedName>
        <fullName evidence="4">DNA methyltransferase</fullName>
    </recommendedName>
</protein>
<keyword evidence="1" id="KW-1133">Transmembrane helix</keyword>
<keyword evidence="3" id="KW-1185">Reference proteome</keyword>
<comment type="caution">
    <text evidence="2">The sequence shown here is derived from an EMBL/GenBank/DDBJ whole genome shotgun (WGS) entry which is preliminary data.</text>
</comment>
<evidence type="ECO:0000313" key="2">
    <source>
        <dbReference type="EMBL" id="PZF75487.1"/>
    </source>
</evidence>
<reference evidence="3" key="1">
    <citation type="submission" date="2018-06" db="EMBL/GenBank/DDBJ databases">
        <title>Aestuariibacter litoralis strain KCTC 52945T.</title>
        <authorList>
            <person name="Li X."/>
            <person name="Salam N."/>
            <person name="Li J.-L."/>
            <person name="Chen Y.-M."/>
            <person name="Yang Z.-W."/>
            <person name="Zhang L.-Y."/>
            <person name="Han M.-X."/>
            <person name="Xiao M."/>
            <person name="Li W.-J."/>
        </authorList>
    </citation>
    <scope>NUCLEOTIDE SEQUENCE [LARGE SCALE GENOMIC DNA]</scope>
    <source>
        <strain evidence="3">KCTC 52945</strain>
    </source>
</reference>
<accession>A0A2W2BHU3</accession>
<gene>
    <name evidence="2" type="ORF">DK847_18405</name>
</gene>
<name>A0A2W2BHU3_9HYPH</name>
<keyword evidence="1" id="KW-0812">Transmembrane</keyword>
<evidence type="ECO:0000256" key="1">
    <source>
        <dbReference type="SAM" id="Phobius"/>
    </source>
</evidence>